<dbReference type="EMBL" id="QKTX01000021">
    <property type="protein sequence ID" value="PZV77146.1"/>
    <property type="molecule type" value="Genomic_DNA"/>
</dbReference>
<keyword evidence="2" id="KW-1185">Reference proteome</keyword>
<protein>
    <submittedName>
        <fullName evidence="1">Uncharacterized protein</fullName>
    </submittedName>
</protein>
<dbReference type="Proteomes" id="UP000248917">
    <property type="component" value="Unassembled WGS sequence"/>
</dbReference>
<evidence type="ECO:0000313" key="2">
    <source>
        <dbReference type="Proteomes" id="UP000248917"/>
    </source>
</evidence>
<comment type="caution">
    <text evidence="1">The sequence shown here is derived from an EMBL/GenBank/DDBJ whole genome shotgun (WGS) entry which is preliminary data.</text>
</comment>
<organism evidence="1 2">
    <name type="scientific">Algoriphagus aquaeductus</name>
    <dbReference type="NCBI Taxonomy" id="475299"/>
    <lineage>
        <taxon>Bacteria</taxon>
        <taxon>Pseudomonadati</taxon>
        <taxon>Bacteroidota</taxon>
        <taxon>Cytophagia</taxon>
        <taxon>Cytophagales</taxon>
        <taxon>Cyclobacteriaceae</taxon>
        <taxon>Algoriphagus</taxon>
    </lineage>
</organism>
<proteinExistence type="predicted"/>
<accession>A0A326RJ93</accession>
<name>A0A326RJ93_9BACT</name>
<sequence>MMGLKYLGLQIRWDLPKRQVPNESNGKFYHITQTVLTQPIAIWDGHFDPLKDDA</sequence>
<gene>
    <name evidence="1" type="ORF">CLV31_12118</name>
</gene>
<evidence type="ECO:0000313" key="1">
    <source>
        <dbReference type="EMBL" id="PZV77146.1"/>
    </source>
</evidence>
<reference evidence="1 2" key="1">
    <citation type="submission" date="2018-06" db="EMBL/GenBank/DDBJ databases">
        <title>Genomic Encyclopedia of Archaeal and Bacterial Type Strains, Phase II (KMG-II): from individual species to whole genera.</title>
        <authorList>
            <person name="Goeker M."/>
        </authorList>
    </citation>
    <scope>NUCLEOTIDE SEQUENCE [LARGE SCALE GENOMIC DNA]</scope>
    <source>
        <strain evidence="1 2">T4</strain>
    </source>
</reference>
<dbReference type="AlphaFoldDB" id="A0A326RJ93"/>